<evidence type="ECO:0000313" key="3">
    <source>
        <dbReference type="Proteomes" id="UP001156216"/>
    </source>
</evidence>
<reference evidence="2" key="1">
    <citation type="submission" date="2021-06" db="EMBL/GenBank/DDBJ databases">
        <title>Interrogation of the integrated mobile genetic elements in gut-associated Bacteroides with a consensus prediction approach.</title>
        <authorList>
            <person name="Campbell D.E."/>
            <person name="Leigh J.R."/>
            <person name="Kim T."/>
            <person name="England W."/>
            <person name="Whitaker R.J."/>
            <person name="Degnan P.H."/>
        </authorList>
    </citation>
    <scope>NUCLEOTIDE SEQUENCE</scope>
    <source>
        <strain evidence="2">VPI-BTDOT2</strain>
    </source>
</reference>
<proteinExistence type="predicted"/>
<dbReference type="InterPro" id="IPR001173">
    <property type="entry name" value="Glyco_trans_2-like"/>
</dbReference>
<feature type="domain" description="Glycosyltransferase 2-like" evidence="1">
    <location>
        <begin position="4"/>
        <end position="110"/>
    </location>
</feature>
<dbReference type="PANTHER" id="PTHR22916:SF71">
    <property type="entry name" value="GLYCOSYL TRANSFERASE"/>
    <property type="match status" value="1"/>
</dbReference>
<dbReference type="InterPro" id="IPR029044">
    <property type="entry name" value="Nucleotide-diphossugar_trans"/>
</dbReference>
<sequence>MKLSIAVVTMNRVKQLIEALQSCIDCIIPEDTEFVIIDNASTDDTAVAVEQFFVNHRYYYYYERLEENIGCGNGRNYAYSKSHGDYIYFLDDDAYIDTSKNRDFFKSAIKILDDNSQIKTLTTQIYDLVWKKDRVDSIGPKIADDLYKVYMFCGGSHFLKKDFFKNTRPYYANKYGYEEIFPSLSVYNEGFVNAFTSELLIIHNPLVNKWSEKSKGGIRLAATGMAQTFLMRSALFPVLLKPLNFLALFARLVSRMSWDLTTNTVSIIRNTTIDKRGKATLKYSTVFKLFHDFRFSIF</sequence>
<dbReference type="EMBL" id="CP083681">
    <property type="protein sequence ID" value="UYU72082.1"/>
    <property type="molecule type" value="Genomic_DNA"/>
</dbReference>
<evidence type="ECO:0000313" key="2">
    <source>
        <dbReference type="EMBL" id="UYU72082.1"/>
    </source>
</evidence>
<name>A0AA46YYY1_BACT4</name>
<dbReference type="AlphaFoldDB" id="A0AA46YYY1"/>
<organism evidence="2 3">
    <name type="scientific">Bacteroides thetaiotaomicron</name>
    <dbReference type="NCBI Taxonomy" id="818"/>
    <lineage>
        <taxon>Bacteria</taxon>
        <taxon>Pseudomonadati</taxon>
        <taxon>Bacteroidota</taxon>
        <taxon>Bacteroidia</taxon>
        <taxon>Bacteroidales</taxon>
        <taxon>Bacteroidaceae</taxon>
        <taxon>Bacteroides</taxon>
    </lineage>
</organism>
<dbReference type="Pfam" id="PF00535">
    <property type="entry name" value="Glycos_transf_2"/>
    <property type="match status" value="1"/>
</dbReference>
<evidence type="ECO:0000259" key="1">
    <source>
        <dbReference type="Pfam" id="PF00535"/>
    </source>
</evidence>
<gene>
    <name evidence="2" type="ORF">KQP59_02920</name>
</gene>
<dbReference type="GO" id="GO:0016758">
    <property type="term" value="F:hexosyltransferase activity"/>
    <property type="evidence" value="ECO:0007669"/>
    <property type="project" value="UniProtKB-ARBA"/>
</dbReference>
<protein>
    <submittedName>
        <fullName evidence="2">Glycosyltransferase family 2 protein</fullName>
    </submittedName>
</protein>
<dbReference type="PANTHER" id="PTHR22916">
    <property type="entry name" value="GLYCOSYLTRANSFERASE"/>
    <property type="match status" value="1"/>
</dbReference>
<dbReference type="Proteomes" id="UP001156216">
    <property type="component" value="Chromosome"/>
</dbReference>
<dbReference type="RefSeq" id="WP_008760671.1">
    <property type="nucleotide sequence ID" value="NZ_CP083681.1"/>
</dbReference>
<dbReference type="CDD" id="cd00761">
    <property type="entry name" value="Glyco_tranf_GTA_type"/>
    <property type="match status" value="1"/>
</dbReference>
<dbReference type="SUPFAM" id="SSF53448">
    <property type="entry name" value="Nucleotide-diphospho-sugar transferases"/>
    <property type="match status" value="1"/>
</dbReference>
<accession>A0AA46YYY1</accession>
<dbReference type="Gene3D" id="3.90.550.10">
    <property type="entry name" value="Spore Coat Polysaccharide Biosynthesis Protein SpsA, Chain A"/>
    <property type="match status" value="1"/>
</dbReference>